<dbReference type="GO" id="GO:0016491">
    <property type="term" value="F:oxidoreductase activity"/>
    <property type="evidence" value="ECO:0007669"/>
    <property type="project" value="InterPro"/>
</dbReference>
<gene>
    <name evidence="2" type="ORF">Hyperionvirus23_1</name>
</gene>
<name>A0A3G5ACK8_9VIRU</name>
<dbReference type="Pfam" id="PF08031">
    <property type="entry name" value="BBE"/>
    <property type="match status" value="1"/>
</dbReference>
<feature type="domain" description="Berberine/berberine-like" evidence="1">
    <location>
        <begin position="210"/>
        <end position="257"/>
    </location>
</feature>
<dbReference type="Gene3D" id="3.40.462.20">
    <property type="match status" value="1"/>
</dbReference>
<dbReference type="InterPro" id="IPR016169">
    <property type="entry name" value="FAD-bd_PCMH_sub2"/>
</dbReference>
<dbReference type="PANTHER" id="PTHR32448">
    <property type="entry name" value="OS08G0158400 PROTEIN"/>
    <property type="match status" value="1"/>
</dbReference>
<dbReference type="GO" id="GO:0050660">
    <property type="term" value="F:flavin adenine dinucleotide binding"/>
    <property type="evidence" value="ECO:0007669"/>
    <property type="project" value="InterPro"/>
</dbReference>
<dbReference type="InterPro" id="IPR012951">
    <property type="entry name" value="BBE"/>
</dbReference>
<evidence type="ECO:0000313" key="2">
    <source>
        <dbReference type="EMBL" id="AYV84334.1"/>
    </source>
</evidence>
<sequence length="263" mass="29619">PIKYIASTVFAIRFPWDQMGRVMRMWQKFAPFTDKRLSSQLDLSAPKFVAAGELPVLFKGQFLGKEAELVQLIEKFIKLAKKSGGSVFIKSIKNNAEGGLFWDDSEQAYTEENSILWYNAMDKCAIGVYKAALENAPGPKSRVAFNAMGGAISEIPSNGSAFPHRDSIFWSLHIGETLDPAAFPPQQIWLNELYVALNPYVKKIENTVPAYINVPQANLQPNNTYLTAYYAKNLNKLIDIKTKYDPDNFFHFAQSLPVKKLKI</sequence>
<protein>
    <submittedName>
        <fullName evidence="2">FAD-binding oxidoreductase</fullName>
    </submittedName>
</protein>
<organism evidence="2">
    <name type="scientific">Hyperionvirus sp</name>
    <dbReference type="NCBI Taxonomy" id="2487770"/>
    <lineage>
        <taxon>Viruses</taxon>
        <taxon>Varidnaviria</taxon>
        <taxon>Bamfordvirae</taxon>
        <taxon>Nucleocytoviricota</taxon>
        <taxon>Megaviricetes</taxon>
        <taxon>Imitervirales</taxon>
        <taxon>Mimiviridae</taxon>
        <taxon>Klosneuvirinae</taxon>
    </lineage>
</organism>
<proteinExistence type="predicted"/>
<evidence type="ECO:0000259" key="1">
    <source>
        <dbReference type="Pfam" id="PF08031"/>
    </source>
</evidence>
<dbReference type="EMBL" id="MK072405">
    <property type="protein sequence ID" value="AYV84334.1"/>
    <property type="molecule type" value="Genomic_DNA"/>
</dbReference>
<feature type="non-terminal residue" evidence="2">
    <location>
        <position position="1"/>
    </location>
</feature>
<dbReference type="Gene3D" id="3.30.465.10">
    <property type="match status" value="1"/>
</dbReference>
<reference evidence="2" key="1">
    <citation type="submission" date="2018-10" db="EMBL/GenBank/DDBJ databases">
        <title>Hidden diversity of soil giant viruses.</title>
        <authorList>
            <person name="Schulz F."/>
            <person name="Alteio L."/>
            <person name="Goudeau D."/>
            <person name="Ryan E.M."/>
            <person name="Malmstrom R.R."/>
            <person name="Blanchard J."/>
            <person name="Woyke T."/>
        </authorList>
    </citation>
    <scope>NUCLEOTIDE SEQUENCE</scope>
    <source>
        <strain evidence="2">HYV1</strain>
    </source>
</reference>
<accession>A0A3G5ACK8</accession>